<keyword evidence="7" id="KW-1003">Cell membrane</keyword>
<dbReference type="RefSeq" id="WP_243538315.1">
    <property type="nucleotide sequence ID" value="NZ_CP093442.1"/>
</dbReference>
<proteinExistence type="inferred from homology"/>
<protein>
    <recommendedName>
        <fullName evidence="3 7">3-deoxy-D-manno-octulosonic acid transferase</fullName>
        <shortName evidence="7">Kdo transferase</shortName>
        <ecNumber evidence="2 7">2.4.99.12</ecNumber>
    </recommendedName>
    <alternativeName>
        <fullName evidence="5 7">Lipid IV(A) 3-deoxy-D-manno-octulosonic acid transferase</fullName>
    </alternativeName>
</protein>
<dbReference type="EC" id="2.4.99.12" evidence="2 7"/>
<evidence type="ECO:0000256" key="1">
    <source>
        <dbReference type="ARBA" id="ARBA00004713"/>
    </source>
</evidence>
<sequence length="431" mass="48942">MSSFVFFLYKYLLVPFTFILGQALRPILNNKLKELTVDKNHGFYKLKKANSEKEINSVRPIWIHAASGEIEYARPLIRELKKQYPDIPILVSYSSPSAKKILNNIQEIDVWAAQPWEFSFSIKAFIKKWNPRMLLFARTDVWPVLASEAKKNDLPCILFSATFADNSSRLGGLTRYLTTYALNQLSQIHCVSQEDVLNLQKLNLKVPVIASGDTRFDQVFHRLENPRVLKSELMPGPEDFVFIAGSTWPEDEAVLIPGLAKLKNVHIQIILAPHETTPKHLESLEQQLKDAGLRFVRYSQAQIWPAGSVLIIDQVGILAELYTWADIAFIGGSFKKQVHSVMEALAAGLPVMVGPHHQNNREALYYQKKNYSSGMIVQVIHNPEDLVVLLERIKKKQDNIAHIKEEIRAEIGKNRNSTQRVLSGINLGARI</sequence>
<dbReference type="PANTHER" id="PTHR42755">
    <property type="entry name" value="3-DEOXY-MANNO-OCTULOSONATE CYTIDYLYLTRANSFERASE"/>
    <property type="match status" value="1"/>
</dbReference>
<keyword evidence="4 7" id="KW-0808">Transferase</keyword>
<dbReference type="Proteomes" id="UP000830116">
    <property type="component" value="Chromosome"/>
</dbReference>
<evidence type="ECO:0000256" key="2">
    <source>
        <dbReference type="ARBA" id="ARBA00012621"/>
    </source>
</evidence>
<feature type="domain" description="3-deoxy-D-manno-octulosonic-acid transferase N-terminal" evidence="8">
    <location>
        <begin position="42"/>
        <end position="218"/>
    </location>
</feature>
<evidence type="ECO:0000256" key="3">
    <source>
        <dbReference type="ARBA" id="ARBA00019077"/>
    </source>
</evidence>
<dbReference type="EMBL" id="CP093442">
    <property type="protein sequence ID" value="UOF01711.1"/>
    <property type="molecule type" value="Genomic_DNA"/>
</dbReference>
<dbReference type="InterPro" id="IPR007507">
    <property type="entry name" value="Glycos_transf_N"/>
</dbReference>
<dbReference type="PANTHER" id="PTHR42755:SF1">
    <property type="entry name" value="3-DEOXY-D-MANNO-OCTULOSONIC ACID TRANSFERASE, MITOCHONDRIAL-RELATED"/>
    <property type="match status" value="1"/>
</dbReference>
<dbReference type="InterPro" id="IPR039901">
    <property type="entry name" value="Kdotransferase"/>
</dbReference>
<dbReference type="Gene3D" id="3.40.50.2000">
    <property type="entry name" value="Glycogen Phosphorylase B"/>
    <property type="match status" value="1"/>
</dbReference>
<evidence type="ECO:0000313" key="10">
    <source>
        <dbReference type="Proteomes" id="UP000830116"/>
    </source>
</evidence>
<dbReference type="SUPFAM" id="SSF53756">
    <property type="entry name" value="UDP-Glycosyltransferase/glycogen phosphorylase"/>
    <property type="match status" value="1"/>
</dbReference>
<keyword evidence="10" id="KW-1185">Reference proteome</keyword>
<evidence type="ECO:0000313" key="9">
    <source>
        <dbReference type="EMBL" id="UOF01711.1"/>
    </source>
</evidence>
<comment type="pathway">
    <text evidence="1 7">Bacterial outer membrane biogenesis; LPS core biosynthesis.</text>
</comment>
<comment type="subcellular location">
    <subcellularLocation>
        <location evidence="7">Cell membrane</location>
    </subcellularLocation>
</comment>
<evidence type="ECO:0000256" key="5">
    <source>
        <dbReference type="ARBA" id="ARBA00031445"/>
    </source>
</evidence>
<evidence type="ECO:0000259" key="8">
    <source>
        <dbReference type="Pfam" id="PF04413"/>
    </source>
</evidence>
<dbReference type="Pfam" id="PF04413">
    <property type="entry name" value="Glycos_transf_N"/>
    <property type="match status" value="1"/>
</dbReference>
<organism evidence="9 10">
    <name type="scientific">Bdellovibrio reynosensis</name>
    <dbReference type="NCBI Taxonomy" id="2835041"/>
    <lineage>
        <taxon>Bacteria</taxon>
        <taxon>Pseudomonadati</taxon>
        <taxon>Bdellovibrionota</taxon>
        <taxon>Bdellovibrionia</taxon>
        <taxon>Bdellovibrionales</taxon>
        <taxon>Pseudobdellovibrionaceae</taxon>
        <taxon>Bdellovibrio</taxon>
    </lineage>
</organism>
<comment type="catalytic activity">
    <reaction evidence="6 7">
        <text>lipid IVA (E. coli) + CMP-3-deoxy-beta-D-manno-octulosonate = alpha-Kdo-(2-&gt;6)-lipid IVA (E. coli) + CMP + H(+)</text>
        <dbReference type="Rhea" id="RHEA:28066"/>
        <dbReference type="ChEBI" id="CHEBI:15378"/>
        <dbReference type="ChEBI" id="CHEBI:58603"/>
        <dbReference type="ChEBI" id="CHEBI:60364"/>
        <dbReference type="ChEBI" id="CHEBI:60377"/>
        <dbReference type="ChEBI" id="CHEBI:85987"/>
        <dbReference type="EC" id="2.4.99.12"/>
    </reaction>
</comment>
<evidence type="ECO:0000256" key="6">
    <source>
        <dbReference type="ARBA" id="ARBA00049183"/>
    </source>
</evidence>
<accession>A0ABY4CDH9</accession>
<comment type="function">
    <text evidence="7">Involved in lipopolysaccharide (LPS) biosynthesis. Catalyzes the transfer of 3-deoxy-D-manno-octulosonate (Kdo) residue(s) from CMP-Kdo to lipid IV(A), the tetraacyldisaccharide-1,4'-bisphosphate precursor of lipid A.</text>
</comment>
<comment type="similarity">
    <text evidence="7">Belongs to the glycosyltransferase group 1 family.</text>
</comment>
<evidence type="ECO:0000256" key="4">
    <source>
        <dbReference type="ARBA" id="ARBA00022679"/>
    </source>
</evidence>
<gene>
    <name evidence="9" type="ORF">MNR06_01925</name>
</gene>
<reference evidence="9" key="1">
    <citation type="submission" date="2022-03" db="EMBL/GenBank/DDBJ databases">
        <title>Genome Identification and Characterization of new species Bdellovibrio reynosense LBG001 sp. nov. from a Mexico soil sample.</title>
        <authorList>
            <person name="Camilli A."/>
            <person name="Ajao Y."/>
            <person name="Guo X."/>
        </authorList>
    </citation>
    <scope>NUCLEOTIDE SEQUENCE</scope>
    <source>
        <strain evidence="9">LBG001</strain>
    </source>
</reference>
<dbReference type="InterPro" id="IPR038107">
    <property type="entry name" value="Glycos_transf_N_sf"/>
</dbReference>
<keyword evidence="7" id="KW-0472">Membrane</keyword>
<keyword evidence="7" id="KW-0448">Lipopolysaccharide biosynthesis</keyword>
<name>A0ABY4CDH9_9BACT</name>
<evidence type="ECO:0000256" key="7">
    <source>
        <dbReference type="RuleBase" id="RU365103"/>
    </source>
</evidence>
<dbReference type="Gene3D" id="3.40.50.11720">
    <property type="entry name" value="3-Deoxy-D-manno-octulosonic-acid transferase, N-terminal domain"/>
    <property type="match status" value="1"/>
</dbReference>